<gene>
    <name evidence="1" type="ORF">BN863_31240</name>
</gene>
<dbReference type="EMBL" id="HG315671">
    <property type="protein sequence ID" value="CDF80836.1"/>
    <property type="molecule type" value="Genomic_DNA"/>
</dbReference>
<name>T2KQX8_FORAG</name>
<dbReference type="Proteomes" id="UP000016160">
    <property type="component" value="Chromosome"/>
</dbReference>
<dbReference type="SUPFAM" id="SSF52540">
    <property type="entry name" value="P-loop containing nucleoside triphosphate hydrolases"/>
    <property type="match status" value="1"/>
</dbReference>
<dbReference type="InterPro" id="IPR027417">
    <property type="entry name" value="P-loop_NTPase"/>
</dbReference>
<evidence type="ECO:0000313" key="2">
    <source>
        <dbReference type="Proteomes" id="UP000016160"/>
    </source>
</evidence>
<organism evidence="1 2">
    <name type="scientific">Formosa agariphila (strain DSM 15362 / KCTC 12365 / LMG 23005 / KMM 3901 / M-2Alg 35-1)</name>
    <dbReference type="NCBI Taxonomy" id="1347342"/>
    <lineage>
        <taxon>Bacteria</taxon>
        <taxon>Pseudomonadati</taxon>
        <taxon>Bacteroidota</taxon>
        <taxon>Flavobacteriia</taxon>
        <taxon>Flavobacteriales</taxon>
        <taxon>Flavobacteriaceae</taxon>
        <taxon>Formosa</taxon>
    </lineage>
</organism>
<protein>
    <submittedName>
        <fullName evidence="1">ATPase</fullName>
    </submittedName>
</protein>
<evidence type="ECO:0000313" key="1">
    <source>
        <dbReference type="EMBL" id="CDF80836.1"/>
    </source>
</evidence>
<reference evidence="1 2" key="1">
    <citation type="journal article" date="2013" name="Appl. Environ. Microbiol.">
        <title>The genome of the alga-associated marine flavobacterium Formosa agariphila KMM 3901T reveals a broad potential for degradation of algal polysaccharides.</title>
        <authorList>
            <person name="Mann A.J."/>
            <person name="Hahnke R.L."/>
            <person name="Huang S."/>
            <person name="Werner J."/>
            <person name="Xing P."/>
            <person name="Barbeyron T."/>
            <person name="Huettel B."/>
            <person name="Stueber K."/>
            <person name="Reinhardt R."/>
            <person name="Harder J."/>
            <person name="Gloeckner F.O."/>
            <person name="Amann R.I."/>
            <person name="Teeling H."/>
        </authorList>
    </citation>
    <scope>NUCLEOTIDE SEQUENCE [LARGE SCALE GENOMIC DNA]</scope>
    <source>
        <strain evidence="2">DSM 15362 / KCTC 12365 / LMG 23005 / KMM 3901</strain>
    </source>
</reference>
<dbReference type="OrthoDB" id="835620at2"/>
<dbReference type="AlphaFoldDB" id="T2KQX8"/>
<dbReference type="eggNOG" id="COG1484">
    <property type="taxonomic scope" value="Bacteria"/>
</dbReference>
<accession>T2KQX8</accession>
<dbReference type="STRING" id="1347342.BN863_31240"/>
<dbReference type="RefSeq" id="WP_038532157.1">
    <property type="nucleotide sequence ID" value="NZ_HG315671.1"/>
</dbReference>
<sequence length="218" mass="25406">MINLYKITEGDVEYTLGKMNGQMISYDFKKILEYLEAKGKLMFGEQFKIYKQDHDLILKLSCYFIKDESYCEARGIDLNKGILLSGPVGSGKTSLMKLIRNLSLNKRKIEVVPTRNIVFAYNHLGTKTIEDFGNRHCYCFDDLGIEPMGKYYGNTYNVMGEILLSRYELFLETNIKTHLTTNLNAVEIEERYGTRVRSRMRHLFNLITFDKDTTDKRI</sequence>
<dbReference type="Gene3D" id="3.40.50.300">
    <property type="entry name" value="P-loop containing nucleotide triphosphate hydrolases"/>
    <property type="match status" value="1"/>
</dbReference>
<proteinExistence type="predicted"/>
<dbReference type="PATRIC" id="fig|1347342.6.peg.3143"/>
<keyword evidence="2" id="KW-1185">Reference proteome</keyword>
<dbReference type="HOGENOM" id="CLU_105794_0_0_10"/>